<proteinExistence type="predicted"/>
<protein>
    <submittedName>
        <fullName evidence="4">Nicotinamidase-related amidase</fullName>
    </submittedName>
</protein>
<dbReference type="Pfam" id="PF00857">
    <property type="entry name" value="Isochorismatase"/>
    <property type="match status" value="1"/>
</dbReference>
<accession>A0A1M5M076</accession>
<feature type="domain" description="Isochorismatase-like" evidence="3">
    <location>
        <begin position="32"/>
        <end position="174"/>
    </location>
</feature>
<name>A0A1M5M076_9SPHI</name>
<dbReference type="GO" id="GO:0016787">
    <property type="term" value="F:hydrolase activity"/>
    <property type="evidence" value="ECO:0007669"/>
    <property type="project" value="UniProtKB-KW"/>
</dbReference>
<dbReference type="InterPro" id="IPR000868">
    <property type="entry name" value="Isochorismatase-like_dom"/>
</dbReference>
<dbReference type="InterPro" id="IPR036380">
    <property type="entry name" value="Isochorismatase-like_sf"/>
</dbReference>
<sequence length="211" mass="23404">MKYLGLLGLNFLFTFGAFAMPPAKQTKKMKQALIIIDVQNDYFQGGKMELVGAEQAADHVQQILAKSREKKVPVIHIQHIATDPAASFFLPDSKGVEINDRVKPFPAEKLIIKHYPNSFRETDLLKYLKDNGITHLTIVGMMTHVCIDATVKAAKDFGFECTVIADACATRDLEVKGATVTAENVQTALMGALGFYYSTIMTTKEFLNQNK</sequence>
<dbReference type="Gene3D" id="3.40.50.850">
    <property type="entry name" value="Isochorismatase-like"/>
    <property type="match status" value="1"/>
</dbReference>
<dbReference type="InterPro" id="IPR050272">
    <property type="entry name" value="Isochorismatase-like_hydrls"/>
</dbReference>
<reference evidence="5" key="1">
    <citation type="submission" date="2016-11" db="EMBL/GenBank/DDBJ databases">
        <authorList>
            <person name="Varghese N."/>
            <person name="Submissions S."/>
        </authorList>
    </citation>
    <scope>NUCLEOTIDE SEQUENCE [LARGE SCALE GENOMIC DNA]</scope>
    <source>
        <strain evidence="5">DSM 16990</strain>
    </source>
</reference>
<feature type="chain" id="PRO_5012229068" evidence="2">
    <location>
        <begin position="20"/>
        <end position="211"/>
    </location>
</feature>
<keyword evidence="2" id="KW-0732">Signal</keyword>
<feature type="signal peptide" evidence="2">
    <location>
        <begin position="1"/>
        <end position="19"/>
    </location>
</feature>
<dbReference type="SUPFAM" id="SSF52499">
    <property type="entry name" value="Isochorismatase-like hydrolases"/>
    <property type="match status" value="1"/>
</dbReference>
<dbReference type="Proteomes" id="UP000184287">
    <property type="component" value="Unassembled WGS sequence"/>
</dbReference>
<dbReference type="AlphaFoldDB" id="A0A1M5M076"/>
<dbReference type="PANTHER" id="PTHR43540">
    <property type="entry name" value="PEROXYUREIDOACRYLATE/UREIDOACRYLATE AMIDOHYDROLASE-RELATED"/>
    <property type="match status" value="1"/>
</dbReference>
<dbReference type="CDD" id="cd01014">
    <property type="entry name" value="nicotinamidase_related"/>
    <property type="match status" value="1"/>
</dbReference>
<evidence type="ECO:0000313" key="5">
    <source>
        <dbReference type="Proteomes" id="UP000184287"/>
    </source>
</evidence>
<dbReference type="EMBL" id="FQUQ01000007">
    <property type="protein sequence ID" value="SHG70658.1"/>
    <property type="molecule type" value="Genomic_DNA"/>
</dbReference>
<keyword evidence="1" id="KW-0378">Hydrolase</keyword>
<evidence type="ECO:0000259" key="3">
    <source>
        <dbReference type="Pfam" id="PF00857"/>
    </source>
</evidence>
<evidence type="ECO:0000256" key="1">
    <source>
        <dbReference type="ARBA" id="ARBA00022801"/>
    </source>
</evidence>
<evidence type="ECO:0000313" key="4">
    <source>
        <dbReference type="EMBL" id="SHG70658.1"/>
    </source>
</evidence>
<evidence type="ECO:0000256" key="2">
    <source>
        <dbReference type="SAM" id="SignalP"/>
    </source>
</evidence>
<keyword evidence="5" id="KW-1185">Reference proteome</keyword>
<gene>
    <name evidence="4" type="ORF">SAMN04488522_10719</name>
</gene>
<organism evidence="4 5">
    <name type="scientific">Pedobacter caeni</name>
    <dbReference type="NCBI Taxonomy" id="288992"/>
    <lineage>
        <taxon>Bacteria</taxon>
        <taxon>Pseudomonadati</taxon>
        <taxon>Bacteroidota</taxon>
        <taxon>Sphingobacteriia</taxon>
        <taxon>Sphingobacteriales</taxon>
        <taxon>Sphingobacteriaceae</taxon>
        <taxon>Pedobacter</taxon>
    </lineage>
</organism>
<dbReference type="PANTHER" id="PTHR43540:SF1">
    <property type="entry name" value="ISOCHORISMATASE HYDROLASE"/>
    <property type="match status" value="1"/>
</dbReference>
<dbReference type="STRING" id="288992.SAMN04488522_10719"/>